<dbReference type="InterPro" id="IPR036259">
    <property type="entry name" value="MFS_trans_sf"/>
</dbReference>
<comment type="subcellular location">
    <subcellularLocation>
        <location evidence="1">Membrane</location>
        <topology evidence="1">Multi-pass membrane protein</topology>
    </subcellularLocation>
</comment>
<dbReference type="EMBL" id="ML220130">
    <property type="protein sequence ID" value="TGZ79632.1"/>
    <property type="molecule type" value="Genomic_DNA"/>
</dbReference>
<feature type="transmembrane region" description="Helical" evidence="7">
    <location>
        <begin position="464"/>
        <end position="482"/>
    </location>
</feature>
<dbReference type="CDD" id="cd17323">
    <property type="entry name" value="MFS_Tpo1_MDR_like"/>
    <property type="match status" value="1"/>
</dbReference>
<dbReference type="STRING" id="341454.A0A4S2MT22"/>
<dbReference type="SUPFAM" id="SSF103473">
    <property type="entry name" value="MFS general substrate transporter"/>
    <property type="match status" value="1"/>
</dbReference>
<feature type="region of interest" description="Disordered" evidence="6">
    <location>
        <begin position="1"/>
        <end position="84"/>
    </location>
</feature>
<evidence type="ECO:0000256" key="3">
    <source>
        <dbReference type="ARBA" id="ARBA00022692"/>
    </source>
</evidence>
<sequence length="593" mass="65427">MSAPDPPLPNPRPGEPVNPDLTDKNDSDHASILTATTVSSISHAEHRRSHKPMKSSDSSSIETSSSIGIEPVNANEDDEPTEPPLAPVGTFLSRVMTNRTAVVPRAKRRGLFSSLTIIPEVENPMEYKRTTKHLVLLFNNRITLVVSIAGAVAPMASSILFPALGQLTEDLKTDSTTANISVSTYLLGMAVFPLWWSSFAERVGYRNIYIISFGMHLISNICCAVSVNISMLIVFRLLSGATAASAQSVGAGTIASIWEVKERGTAMGYFYLGPLCGPLLSPIVGGLLTQSFNWRATQWFLVIFGGVVWVFMVFFLPETLPKVIRPPKAPVDEKGNTLERTISRVSVLTKEHFHAFKVLFVDPLRSLLFMRFPPVLLTVYWASVAFGSLYILNVSIQKTFAKPPYNFKPIIVGLLYIPNSVGYFISSIVGGRWNDIVMRRAAERRRKREGTIELEYRPEDRMGLNALVAGTMFPLALIWYGWSVENGLPWPACMTATFFFGIGSMLIFSMATTMLTEFVPGKSSSAVAVNNFFRNTFSCVGSVVAEPIINGIGNGWIMTILGIIGLASLSVIWIMQKWGPRWRASTDQYSFLR</sequence>
<dbReference type="FunCoup" id="A0A4S2MT22">
    <property type="interactions" value="15"/>
</dbReference>
<dbReference type="InterPro" id="IPR020846">
    <property type="entry name" value="MFS_dom"/>
</dbReference>
<keyword evidence="4 7" id="KW-1133">Transmembrane helix</keyword>
<dbReference type="GO" id="GO:0005886">
    <property type="term" value="C:plasma membrane"/>
    <property type="evidence" value="ECO:0007669"/>
    <property type="project" value="TreeGrafter"/>
</dbReference>
<feature type="compositionally biased region" description="Pro residues" evidence="6">
    <location>
        <begin position="1"/>
        <end position="16"/>
    </location>
</feature>
<evidence type="ECO:0000256" key="5">
    <source>
        <dbReference type="ARBA" id="ARBA00023136"/>
    </source>
</evidence>
<evidence type="ECO:0000256" key="2">
    <source>
        <dbReference type="ARBA" id="ARBA00022448"/>
    </source>
</evidence>
<keyword evidence="2" id="KW-0813">Transport</keyword>
<feature type="transmembrane region" description="Helical" evidence="7">
    <location>
        <begin position="176"/>
        <end position="196"/>
    </location>
</feature>
<dbReference type="FunFam" id="1.20.1250.20:FF:000172">
    <property type="entry name" value="MFS multidrug resistance transporter"/>
    <property type="match status" value="1"/>
</dbReference>
<feature type="transmembrane region" description="Helical" evidence="7">
    <location>
        <begin position="416"/>
        <end position="438"/>
    </location>
</feature>
<keyword evidence="3 7" id="KW-0812">Transmembrane</keyword>
<accession>A0A4S2MT22</accession>
<feature type="transmembrane region" description="Helical" evidence="7">
    <location>
        <begin position="296"/>
        <end position="316"/>
    </location>
</feature>
<name>A0A4S2MT22_9PEZI</name>
<evidence type="ECO:0000313" key="10">
    <source>
        <dbReference type="Proteomes" id="UP000298138"/>
    </source>
</evidence>
<dbReference type="GO" id="GO:0010509">
    <property type="term" value="P:intracellular polyamine homeostasis"/>
    <property type="evidence" value="ECO:0007669"/>
    <property type="project" value="TreeGrafter"/>
</dbReference>
<dbReference type="PANTHER" id="PTHR23502:SF5">
    <property type="entry name" value="QUINIDINE RESISTANCE PROTEIN 3"/>
    <property type="match status" value="1"/>
</dbReference>
<feature type="transmembrane region" description="Helical" evidence="7">
    <location>
        <begin position="142"/>
        <end position="164"/>
    </location>
</feature>
<feature type="transmembrane region" description="Helical" evidence="7">
    <location>
        <begin position="555"/>
        <end position="575"/>
    </location>
</feature>
<gene>
    <name evidence="9" type="ORF">EX30DRAFT_396968</name>
</gene>
<feature type="compositionally biased region" description="Low complexity" evidence="6">
    <location>
        <begin position="55"/>
        <end position="69"/>
    </location>
</feature>
<evidence type="ECO:0000259" key="8">
    <source>
        <dbReference type="PROSITE" id="PS50850"/>
    </source>
</evidence>
<dbReference type="PROSITE" id="PS50850">
    <property type="entry name" value="MFS"/>
    <property type="match status" value="1"/>
</dbReference>
<protein>
    <submittedName>
        <fullName evidence="9">MFS multidrug resistance transporter</fullName>
    </submittedName>
</protein>
<evidence type="ECO:0000256" key="7">
    <source>
        <dbReference type="SAM" id="Phobius"/>
    </source>
</evidence>
<reference evidence="9 10" key="1">
    <citation type="submission" date="2019-04" db="EMBL/GenBank/DDBJ databases">
        <title>Comparative genomics and transcriptomics to analyze fruiting body development in filamentous ascomycetes.</title>
        <authorList>
            <consortium name="DOE Joint Genome Institute"/>
            <person name="Lutkenhaus R."/>
            <person name="Traeger S."/>
            <person name="Breuer J."/>
            <person name="Kuo A."/>
            <person name="Lipzen A."/>
            <person name="Pangilinan J."/>
            <person name="Dilworth D."/>
            <person name="Sandor L."/>
            <person name="Poggeler S."/>
            <person name="Barry K."/>
            <person name="Grigoriev I.V."/>
            <person name="Nowrousian M."/>
        </authorList>
    </citation>
    <scope>NUCLEOTIDE SEQUENCE [LARGE SCALE GENOMIC DNA]</scope>
    <source>
        <strain evidence="9 10">CBS 389.68</strain>
    </source>
</reference>
<evidence type="ECO:0000256" key="1">
    <source>
        <dbReference type="ARBA" id="ARBA00004141"/>
    </source>
</evidence>
<proteinExistence type="predicted"/>
<dbReference type="PANTHER" id="PTHR23502">
    <property type="entry name" value="MAJOR FACILITATOR SUPERFAMILY"/>
    <property type="match status" value="1"/>
</dbReference>
<dbReference type="InParanoid" id="A0A4S2MT22"/>
<dbReference type="InterPro" id="IPR011701">
    <property type="entry name" value="MFS"/>
</dbReference>
<organism evidence="9 10">
    <name type="scientific">Ascodesmis nigricans</name>
    <dbReference type="NCBI Taxonomy" id="341454"/>
    <lineage>
        <taxon>Eukaryota</taxon>
        <taxon>Fungi</taxon>
        <taxon>Dikarya</taxon>
        <taxon>Ascomycota</taxon>
        <taxon>Pezizomycotina</taxon>
        <taxon>Pezizomycetes</taxon>
        <taxon>Pezizales</taxon>
        <taxon>Ascodesmidaceae</taxon>
        <taxon>Ascodesmis</taxon>
    </lineage>
</organism>
<dbReference type="OrthoDB" id="3936150at2759"/>
<feature type="transmembrane region" description="Helical" evidence="7">
    <location>
        <begin position="269"/>
        <end position="290"/>
    </location>
</feature>
<dbReference type="Proteomes" id="UP000298138">
    <property type="component" value="Unassembled WGS sequence"/>
</dbReference>
<dbReference type="GO" id="GO:0015203">
    <property type="term" value="F:polyamine transmembrane transporter activity"/>
    <property type="evidence" value="ECO:0007669"/>
    <property type="project" value="TreeGrafter"/>
</dbReference>
<feature type="transmembrane region" description="Helical" evidence="7">
    <location>
        <begin position="375"/>
        <end position="396"/>
    </location>
</feature>
<keyword evidence="5 7" id="KW-0472">Membrane</keyword>
<evidence type="ECO:0000313" key="9">
    <source>
        <dbReference type="EMBL" id="TGZ79632.1"/>
    </source>
</evidence>
<keyword evidence="10" id="KW-1185">Reference proteome</keyword>
<dbReference type="Gene3D" id="1.20.1250.20">
    <property type="entry name" value="MFS general substrate transporter like domains"/>
    <property type="match status" value="1"/>
</dbReference>
<dbReference type="Pfam" id="PF07690">
    <property type="entry name" value="MFS_1"/>
    <property type="match status" value="1"/>
</dbReference>
<feature type="compositionally biased region" description="Polar residues" evidence="6">
    <location>
        <begin position="33"/>
        <end position="42"/>
    </location>
</feature>
<evidence type="ECO:0000256" key="4">
    <source>
        <dbReference type="ARBA" id="ARBA00022989"/>
    </source>
</evidence>
<dbReference type="AlphaFoldDB" id="A0A4S2MT22"/>
<feature type="domain" description="Major facilitator superfamily (MFS) profile" evidence="8">
    <location>
        <begin position="142"/>
        <end position="580"/>
    </location>
</feature>
<evidence type="ECO:0000256" key="6">
    <source>
        <dbReference type="SAM" id="MobiDB-lite"/>
    </source>
</evidence>
<feature type="transmembrane region" description="Helical" evidence="7">
    <location>
        <begin position="208"/>
        <end position="227"/>
    </location>
</feature>
<feature type="transmembrane region" description="Helical" evidence="7">
    <location>
        <begin position="488"/>
        <end position="511"/>
    </location>
</feature>